<evidence type="ECO:0000313" key="2">
    <source>
        <dbReference type="EMBL" id="CAB4123136.1"/>
    </source>
</evidence>
<organism evidence="2">
    <name type="scientific">uncultured Caudovirales phage</name>
    <dbReference type="NCBI Taxonomy" id="2100421"/>
    <lineage>
        <taxon>Viruses</taxon>
        <taxon>Duplodnaviria</taxon>
        <taxon>Heunggongvirae</taxon>
        <taxon>Uroviricota</taxon>
        <taxon>Caudoviricetes</taxon>
        <taxon>Peduoviridae</taxon>
        <taxon>Maltschvirus</taxon>
        <taxon>Maltschvirus maltsch</taxon>
    </lineage>
</organism>
<feature type="region of interest" description="Disordered" evidence="1">
    <location>
        <begin position="1"/>
        <end position="23"/>
    </location>
</feature>
<proteinExistence type="predicted"/>
<sequence length="52" mass="5816">MTPERPQHEEPINNIMTQQQPQPTDEQCSLFVYGSLTISDLTNGATLLKTQA</sequence>
<feature type="compositionally biased region" description="Polar residues" evidence="1">
    <location>
        <begin position="14"/>
        <end position="23"/>
    </location>
</feature>
<accession>A0A6J5KPD8</accession>
<reference evidence="2" key="1">
    <citation type="submission" date="2020-04" db="EMBL/GenBank/DDBJ databases">
        <authorList>
            <person name="Chiriac C."/>
            <person name="Salcher M."/>
            <person name="Ghai R."/>
            <person name="Kavagutti S V."/>
        </authorList>
    </citation>
    <scope>NUCLEOTIDE SEQUENCE</scope>
</reference>
<feature type="compositionally biased region" description="Basic and acidic residues" evidence="1">
    <location>
        <begin position="1"/>
        <end position="11"/>
    </location>
</feature>
<dbReference type="EMBL" id="LR796167">
    <property type="protein sequence ID" value="CAB4123136.1"/>
    <property type="molecule type" value="Genomic_DNA"/>
</dbReference>
<name>A0A6J5KPD8_9CAUD</name>
<gene>
    <name evidence="2" type="ORF">UFOVP29_295</name>
</gene>
<evidence type="ECO:0000256" key="1">
    <source>
        <dbReference type="SAM" id="MobiDB-lite"/>
    </source>
</evidence>
<protein>
    <submittedName>
        <fullName evidence="2">Uncharacterized protein</fullName>
    </submittedName>
</protein>